<gene>
    <name evidence="2" type="ORF">VP01_496g17</name>
</gene>
<organism evidence="2 3">
    <name type="scientific">Puccinia sorghi</name>
    <dbReference type="NCBI Taxonomy" id="27349"/>
    <lineage>
        <taxon>Eukaryota</taxon>
        <taxon>Fungi</taxon>
        <taxon>Dikarya</taxon>
        <taxon>Basidiomycota</taxon>
        <taxon>Pucciniomycotina</taxon>
        <taxon>Pucciniomycetes</taxon>
        <taxon>Pucciniales</taxon>
        <taxon>Pucciniaceae</taxon>
        <taxon>Puccinia</taxon>
    </lineage>
</organism>
<accession>A0A0L6ULV8</accession>
<evidence type="ECO:0000313" key="3">
    <source>
        <dbReference type="Proteomes" id="UP000037035"/>
    </source>
</evidence>
<dbReference type="VEuPathDB" id="FungiDB:VP01_496g17"/>
<reference evidence="2 3" key="1">
    <citation type="submission" date="2015-08" db="EMBL/GenBank/DDBJ databases">
        <title>Next Generation Sequencing and Analysis of the Genome of Puccinia sorghi L Schw, the Causal Agent of Maize Common Rust.</title>
        <authorList>
            <person name="Rochi L."/>
            <person name="Burguener G."/>
            <person name="Darino M."/>
            <person name="Turjanski A."/>
            <person name="Kreff E."/>
            <person name="Dieguez M.J."/>
            <person name="Sacco F."/>
        </authorList>
    </citation>
    <scope>NUCLEOTIDE SEQUENCE [LARGE SCALE GENOMIC DNA]</scope>
    <source>
        <strain evidence="2 3">RO10H11247</strain>
    </source>
</reference>
<evidence type="ECO:0000313" key="2">
    <source>
        <dbReference type="EMBL" id="KNZ49518.1"/>
    </source>
</evidence>
<dbReference type="Proteomes" id="UP000037035">
    <property type="component" value="Unassembled WGS sequence"/>
</dbReference>
<comment type="caution">
    <text evidence="2">The sequence shown here is derived from an EMBL/GenBank/DDBJ whole genome shotgun (WGS) entry which is preliminary data.</text>
</comment>
<keyword evidence="3" id="KW-1185">Reference proteome</keyword>
<feature type="region of interest" description="Disordered" evidence="1">
    <location>
        <begin position="1"/>
        <end position="24"/>
    </location>
</feature>
<dbReference type="AlphaFoldDB" id="A0A0L6ULV8"/>
<evidence type="ECO:0000256" key="1">
    <source>
        <dbReference type="SAM" id="MobiDB-lite"/>
    </source>
</evidence>
<name>A0A0L6ULV8_9BASI</name>
<feature type="region of interest" description="Disordered" evidence="1">
    <location>
        <begin position="108"/>
        <end position="141"/>
    </location>
</feature>
<protein>
    <submittedName>
        <fullName evidence="2">Uncharacterized protein</fullName>
    </submittedName>
</protein>
<sequence>MVIPNDSRHHPNHKMSQSEESMDPSCEEVHQHVAKKLKKRTSKFGCDEVQCKSMSVLISLYLPQTDTITQFHPHVRKFCNKPFKEWYDLKLIFGMKATGNSAMYLSQRVSRQHLEKQTNKPAKSDNDKPISPGPTNRFPHK</sequence>
<proteinExistence type="predicted"/>
<dbReference type="EMBL" id="LAVV01010131">
    <property type="protein sequence ID" value="KNZ49518.1"/>
    <property type="molecule type" value="Genomic_DNA"/>
</dbReference>
<feature type="compositionally biased region" description="Basic and acidic residues" evidence="1">
    <location>
        <begin position="112"/>
        <end position="128"/>
    </location>
</feature>